<evidence type="ECO:0000313" key="2">
    <source>
        <dbReference type="EMBL" id="KFB53556.1"/>
    </source>
</evidence>
<evidence type="ECO:0000256" key="1">
    <source>
        <dbReference type="SAM" id="MobiDB-lite"/>
    </source>
</evidence>
<organism evidence="2">
    <name type="scientific">Anopheles sinensis</name>
    <name type="common">Mosquito</name>
    <dbReference type="NCBI Taxonomy" id="74873"/>
    <lineage>
        <taxon>Eukaryota</taxon>
        <taxon>Metazoa</taxon>
        <taxon>Ecdysozoa</taxon>
        <taxon>Arthropoda</taxon>
        <taxon>Hexapoda</taxon>
        <taxon>Insecta</taxon>
        <taxon>Pterygota</taxon>
        <taxon>Neoptera</taxon>
        <taxon>Endopterygota</taxon>
        <taxon>Diptera</taxon>
        <taxon>Nematocera</taxon>
        <taxon>Culicoidea</taxon>
        <taxon>Culicidae</taxon>
        <taxon>Anophelinae</taxon>
        <taxon>Anopheles</taxon>
    </lineage>
</organism>
<name>A0A084WTL2_ANOSI</name>
<dbReference type="AlphaFoldDB" id="A0A084WTL2"/>
<gene>
    <name evidence="2" type="ORF">ZHAS_00021789</name>
</gene>
<dbReference type="VEuPathDB" id="VectorBase:ASIC021789"/>
<accession>A0A084WTL2</accession>
<protein>
    <submittedName>
        <fullName evidence="2 3">Sugar ABC transporter ATPase</fullName>
    </submittedName>
</protein>
<dbReference type="EnsemblMetazoa" id="ASIC021789-RA">
    <property type="protein sequence ID" value="ASIC021789-PA"/>
    <property type="gene ID" value="ASIC021789"/>
</dbReference>
<evidence type="ECO:0000313" key="3">
    <source>
        <dbReference type="EnsemblMetazoa" id="ASIC021789-PA"/>
    </source>
</evidence>
<dbReference type="EMBL" id="KE525420">
    <property type="protein sequence ID" value="KFB53556.1"/>
    <property type="molecule type" value="Genomic_DNA"/>
</dbReference>
<dbReference type="Proteomes" id="UP000030765">
    <property type="component" value="Unassembled WGS sequence"/>
</dbReference>
<sequence length="49" mass="5129">MAQVTNLHGTVGAIFRLDRRLSSLTGRSNVQKKGTTSSPAPGRDGQFGG</sequence>
<reference evidence="2 4" key="1">
    <citation type="journal article" date="2014" name="BMC Genomics">
        <title>Genome sequence of Anopheles sinensis provides insight into genetics basis of mosquito competence for malaria parasites.</title>
        <authorList>
            <person name="Zhou D."/>
            <person name="Zhang D."/>
            <person name="Ding G."/>
            <person name="Shi L."/>
            <person name="Hou Q."/>
            <person name="Ye Y."/>
            <person name="Xu Y."/>
            <person name="Zhou H."/>
            <person name="Xiong C."/>
            <person name="Li S."/>
            <person name="Yu J."/>
            <person name="Hong S."/>
            <person name="Yu X."/>
            <person name="Zou P."/>
            <person name="Chen C."/>
            <person name="Chang X."/>
            <person name="Wang W."/>
            <person name="Lv Y."/>
            <person name="Sun Y."/>
            <person name="Ma L."/>
            <person name="Shen B."/>
            <person name="Zhu C."/>
        </authorList>
    </citation>
    <scope>NUCLEOTIDE SEQUENCE [LARGE SCALE GENOMIC DNA]</scope>
</reference>
<feature type="region of interest" description="Disordered" evidence="1">
    <location>
        <begin position="22"/>
        <end position="49"/>
    </location>
</feature>
<feature type="compositionally biased region" description="Polar residues" evidence="1">
    <location>
        <begin position="22"/>
        <end position="39"/>
    </location>
</feature>
<keyword evidence="4" id="KW-1185">Reference proteome</keyword>
<proteinExistence type="predicted"/>
<dbReference type="EMBL" id="ATLV01026900">
    <property type="status" value="NOT_ANNOTATED_CDS"/>
    <property type="molecule type" value="Genomic_DNA"/>
</dbReference>
<evidence type="ECO:0000313" key="4">
    <source>
        <dbReference type="Proteomes" id="UP000030765"/>
    </source>
</evidence>
<reference evidence="3" key="2">
    <citation type="submission" date="2020-05" db="UniProtKB">
        <authorList>
            <consortium name="EnsemblMetazoa"/>
        </authorList>
    </citation>
    <scope>IDENTIFICATION</scope>
</reference>